<gene>
    <name evidence="3" type="ORF">SAMN05660776_2022</name>
</gene>
<reference evidence="4" key="1">
    <citation type="submission" date="2017-02" db="EMBL/GenBank/DDBJ databases">
        <authorList>
            <person name="Varghese N."/>
            <person name="Submissions S."/>
        </authorList>
    </citation>
    <scope>NUCLEOTIDE SEQUENCE [LARGE SCALE GENOMIC DNA]</scope>
    <source>
        <strain evidence="4">DSM 23405</strain>
    </source>
</reference>
<dbReference type="InterPro" id="IPR050194">
    <property type="entry name" value="Glycosyltransferase_grp1"/>
</dbReference>
<dbReference type="Pfam" id="PF13439">
    <property type="entry name" value="Glyco_transf_4"/>
    <property type="match status" value="1"/>
</dbReference>
<dbReference type="GO" id="GO:0016757">
    <property type="term" value="F:glycosyltransferase activity"/>
    <property type="evidence" value="ECO:0007669"/>
    <property type="project" value="InterPro"/>
</dbReference>
<proteinExistence type="predicted"/>
<evidence type="ECO:0000259" key="2">
    <source>
        <dbReference type="Pfam" id="PF13439"/>
    </source>
</evidence>
<sequence>MKSILFKIWKFPKLSETFIVNQVILAIKLGYEVRILTEEVCDIPKNANQELFREYKLEDKLILEDYKIPKTKFRRALKVTGLIFKRPDLLASLLRFYRKSQRKGFFAVFQFFFYKKLRDYDIIHIQFGTNKNPVDILKKTGFLKSRIIASFHGHDLYFPINNRIPNDGYYDLLFETADSLIANTPFLKEKLLDLGAPAEKIKAIPVAVNTQYFKPVFKKDVDKKIRLVTVGRMDELKGQEYGIRVVNRLIRKGMGIEYFLAGGGIYERRLKGLVKELELDKFVFFVGNLDQKRVCTILQASDIFLMTSVINKAGMEESQGLVTAEAQACGLPVVAFDTGGVKYTLINGETGFLCKEKDLDDFATKLEFLIKDHHLRVKMGIIARDFIEQEYSEISVRKKWRETYG</sequence>
<dbReference type="PANTHER" id="PTHR45947">
    <property type="entry name" value="SULFOQUINOVOSYL TRANSFERASE SQD2"/>
    <property type="match status" value="1"/>
</dbReference>
<keyword evidence="4" id="KW-1185">Reference proteome</keyword>
<dbReference type="InterPro" id="IPR001296">
    <property type="entry name" value="Glyco_trans_1"/>
</dbReference>
<keyword evidence="3" id="KW-0808">Transferase</keyword>
<dbReference type="Pfam" id="PF00534">
    <property type="entry name" value="Glycos_transf_1"/>
    <property type="match status" value="1"/>
</dbReference>
<dbReference type="Gene3D" id="3.40.50.2000">
    <property type="entry name" value="Glycogen Phosphorylase B"/>
    <property type="match status" value="2"/>
</dbReference>
<evidence type="ECO:0000259" key="1">
    <source>
        <dbReference type="Pfam" id="PF00534"/>
    </source>
</evidence>
<name>A0A1T5CL37_9FLAO</name>
<dbReference type="InterPro" id="IPR028098">
    <property type="entry name" value="Glyco_trans_4-like_N"/>
</dbReference>
<evidence type="ECO:0000313" key="4">
    <source>
        <dbReference type="Proteomes" id="UP000190230"/>
    </source>
</evidence>
<feature type="domain" description="Glycosyltransferase subfamily 4-like N-terminal" evidence="2">
    <location>
        <begin position="94"/>
        <end position="211"/>
    </location>
</feature>
<organism evidence="3 4">
    <name type="scientific">Salegentibacter holothuriorum</name>
    <dbReference type="NCBI Taxonomy" id="241145"/>
    <lineage>
        <taxon>Bacteria</taxon>
        <taxon>Pseudomonadati</taxon>
        <taxon>Bacteroidota</taxon>
        <taxon>Flavobacteriia</taxon>
        <taxon>Flavobacteriales</taxon>
        <taxon>Flavobacteriaceae</taxon>
        <taxon>Salegentibacter</taxon>
    </lineage>
</organism>
<evidence type="ECO:0000313" key="3">
    <source>
        <dbReference type="EMBL" id="SKB60202.1"/>
    </source>
</evidence>
<dbReference type="PANTHER" id="PTHR45947:SF3">
    <property type="entry name" value="SULFOQUINOVOSYL TRANSFERASE SQD2"/>
    <property type="match status" value="1"/>
</dbReference>
<dbReference type="Proteomes" id="UP000190230">
    <property type="component" value="Unassembled WGS sequence"/>
</dbReference>
<dbReference type="EMBL" id="FUYY01000003">
    <property type="protein sequence ID" value="SKB60202.1"/>
    <property type="molecule type" value="Genomic_DNA"/>
</dbReference>
<dbReference type="STRING" id="241145.SAMN05660776_2022"/>
<protein>
    <submittedName>
        <fullName evidence="3">Colanic acid/amylovoran biosynthesis glycosyltransferase</fullName>
    </submittedName>
</protein>
<dbReference type="SUPFAM" id="SSF53756">
    <property type="entry name" value="UDP-Glycosyltransferase/glycogen phosphorylase"/>
    <property type="match status" value="1"/>
</dbReference>
<dbReference type="AlphaFoldDB" id="A0A1T5CL37"/>
<accession>A0A1T5CL37</accession>
<feature type="domain" description="Glycosyl transferase family 1" evidence="1">
    <location>
        <begin position="222"/>
        <end position="384"/>
    </location>
</feature>